<accession>A0ACC3D4B7</accession>
<protein>
    <submittedName>
        <fullName evidence="1">Uncharacterized protein</fullName>
    </submittedName>
</protein>
<reference evidence="1" key="1">
    <citation type="submission" date="2024-09" db="EMBL/GenBank/DDBJ databases">
        <title>Black Yeasts Isolated from many extreme environments.</title>
        <authorList>
            <person name="Coleine C."/>
            <person name="Stajich J.E."/>
            <person name="Selbmann L."/>
        </authorList>
    </citation>
    <scope>NUCLEOTIDE SEQUENCE</scope>
    <source>
        <strain evidence="1">CCFEE 5737</strain>
    </source>
</reference>
<organism evidence="1 2">
    <name type="scientific">Coniosporium uncinatum</name>
    <dbReference type="NCBI Taxonomy" id="93489"/>
    <lineage>
        <taxon>Eukaryota</taxon>
        <taxon>Fungi</taxon>
        <taxon>Dikarya</taxon>
        <taxon>Ascomycota</taxon>
        <taxon>Pezizomycotina</taxon>
        <taxon>Dothideomycetes</taxon>
        <taxon>Dothideomycetes incertae sedis</taxon>
        <taxon>Coniosporium</taxon>
    </lineage>
</organism>
<dbReference type="Proteomes" id="UP001186974">
    <property type="component" value="Unassembled WGS sequence"/>
</dbReference>
<feature type="non-terminal residue" evidence="1">
    <location>
        <position position="390"/>
    </location>
</feature>
<gene>
    <name evidence="1" type="ORF">LTS18_005663</name>
</gene>
<proteinExistence type="predicted"/>
<dbReference type="EMBL" id="JAWDJW010007688">
    <property type="protein sequence ID" value="KAK3061683.1"/>
    <property type="molecule type" value="Genomic_DNA"/>
</dbReference>
<keyword evidence="2" id="KW-1185">Reference proteome</keyword>
<evidence type="ECO:0000313" key="2">
    <source>
        <dbReference type="Proteomes" id="UP001186974"/>
    </source>
</evidence>
<name>A0ACC3D4B7_9PEZI</name>
<evidence type="ECO:0000313" key="1">
    <source>
        <dbReference type="EMBL" id="KAK3061683.1"/>
    </source>
</evidence>
<sequence length="390" mass="42224">MAAPSADISSLLAALAAQSQNQSSTPFQGGQQQSHQQQPQGYPGPIPTQTPPTGYTPYSLPQPTNTGGFDLSNIKPVNSGSVSINDAIAKARGIAAERGVSYDQGRSSAAPPYQDPRLAGRPPRRSRSRSRSPPRRDNVRENYNPYRDERRDDPRRAGGYGRERSRSPSSRGRDAFSPQRNYTRDRSPALADNQETIMIDSSLVGLVIGRQGENLRRVEQDTGTRIQFITGPDDTGPVRQCRITGNPRARIDAKREINRIIEENGGNPAKEMGSTNSNRGRGGSGGGGGGGRGQQQQQHHQQQDDQPALREGENSIQIMVPDRTVGLIIGRGGETIRDLQERSGCHVNIVGENKSVNGLRPVNLIGSQQAAQRAKDLILEIVESDTKSSG</sequence>
<comment type="caution">
    <text evidence="1">The sequence shown here is derived from an EMBL/GenBank/DDBJ whole genome shotgun (WGS) entry which is preliminary data.</text>
</comment>